<evidence type="ECO:0000313" key="2">
    <source>
        <dbReference type="EMBL" id="KAF2270443.1"/>
    </source>
</evidence>
<evidence type="ECO:0000313" key="3">
    <source>
        <dbReference type="Proteomes" id="UP000800093"/>
    </source>
</evidence>
<feature type="region of interest" description="Disordered" evidence="1">
    <location>
        <begin position="311"/>
        <end position="419"/>
    </location>
</feature>
<feature type="region of interest" description="Disordered" evidence="1">
    <location>
        <begin position="566"/>
        <end position="586"/>
    </location>
</feature>
<reference evidence="3" key="1">
    <citation type="journal article" date="2020" name="Stud. Mycol.">
        <title>101 Dothideomycetes genomes: A test case for predicting lifestyles and emergence of pathogens.</title>
        <authorList>
            <person name="Haridas S."/>
            <person name="Albert R."/>
            <person name="Binder M."/>
            <person name="Bloem J."/>
            <person name="LaButti K."/>
            <person name="Salamov A."/>
            <person name="Andreopoulos B."/>
            <person name="Baker S."/>
            <person name="Barry K."/>
            <person name="Bills G."/>
            <person name="Bluhm B."/>
            <person name="Cannon C."/>
            <person name="Castanera R."/>
            <person name="Culley D."/>
            <person name="Daum C."/>
            <person name="Ezra D."/>
            <person name="Gonzalez J."/>
            <person name="Henrissat B."/>
            <person name="Kuo A."/>
            <person name="Liang C."/>
            <person name="Lipzen A."/>
            <person name="Lutzoni F."/>
            <person name="Magnuson J."/>
            <person name="Mondo S."/>
            <person name="Nolan M."/>
            <person name="Ohm R."/>
            <person name="Pangilinan J."/>
            <person name="Park H.-J."/>
            <person name="Ramirez L."/>
            <person name="Alfaro M."/>
            <person name="Sun H."/>
            <person name="Tritt A."/>
            <person name="Yoshinaga Y."/>
            <person name="Zwiers L.-H."/>
            <person name="Turgeon B."/>
            <person name="Goodwin S."/>
            <person name="Spatafora J."/>
            <person name="Crous P."/>
            <person name="Grigoriev I."/>
        </authorList>
    </citation>
    <scope>NUCLEOTIDE SEQUENCE [LARGE SCALE GENOMIC DNA]</scope>
    <source>
        <strain evidence="3">CBS 304.66</strain>
    </source>
</reference>
<protein>
    <submittedName>
        <fullName evidence="2">Uncharacterized protein</fullName>
    </submittedName>
</protein>
<feature type="region of interest" description="Disordered" evidence="1">
    <location>
        <begin position="36"/>
        <end position="81"/>
    </location>
</feature>
<name>A0A9P4TRC1_9PLEO</name>
<feature type="region of interest" description="Disordered" evidence="1">
    <location>
        <begin position="519"/>
        <end position="552"/>
    </location>
</feature>
<dbReference type="AlphaFoldDB" id="A0A9P4TRC1"/>
<sequence>MASDEQRRAYTEYMMGVTRTGQRFIYPVSLPVVRAAPPIAPPAPTPPAATHFSPPTPNPSMPSPPKAPEYGALPQPYPSASPPAQASAYVYGWQYSSYPGQQLTPAVSLHAPPGMATQASQGQSASSQAPATGTAAAPPVNRPRSSSEEVAQTKTREQYYHYESEHRPISQIPAPRPSVHPPQIPVLLCHTCSECGRMRSSNFHRDNPVIPGQPLPPDVCRRCRKRNRHYEGSMRKVTRVRKCTAEEPCDWPAKGPPLIRMGHIERGKHRTRSISSDDYFMRHRSRGRSSIRYIERPESRNHMSLHLLQENRSPPGMLRGSRSVARIRSVSSSREVVPAPRYVHRSASQSPPPYRGRESIRYMDRRVSRSPPYRQYRGRSPSLIQREPPDSPSDAHKRIASHPAPYRAVVPPSPTRGILRDPELVHETAHRRRITKSQESTMVEVGAPRVQFALNHVNRSMALGRVTSERADWSGRTRELDIDDGSSRRDEYDYYHGHRGFRYHKRSPSPPARCLEQFHIRDITPPRGRSHRRSSTPHPHLQPSPPPSAQELLGRRDFSYVPANTDQVRSHVPSDPGRVPSTPFKYNPRDWEEVTATDSDASGEIVTVRKWRDLDEYGKPVTFVEERRTVHQPNHKRENSPKSRPIPGSWREI</sequence>
<feature type="compositionally biased region" description="Basic and acidic residues" evidence="1">
    <location>
        <begin position="355"/>
        <end position="367"/>
    </location>
</feature>
<feature type="compositionally biased region" description="Pro residues" evidence="1">
    <location>
        <begin position="54"/>
        <end position="67"/>
    </location>
</feature>
<evidence type="ECO:0000256" key="1">
    <source>
        <dbReference type="SAM" id="MobiDB-lite"/>
    </source>
</evidence>
<feature type="compositionally biased region" description="Low complexity" evidence="1">
    <location>
        <begin position="116"/>
        <end position="139"/>
    </location>
</feature>
<feature type="region of interest" description="Disordered" evidence="1">
    <location>
        <begin position="626"/>
        <end position="653"/>
    </location>
</feature>
<organism evidence="2 3">
    <name type="scientific">Lojkania enalia</name>
    <dbReference type="NCBI Taxonomy" id="147567"/>
    <lineage>
        <taxon>Eukaryota</taxon>
        <taxon>Fungi</taxon>
        <taxon>Dikarya</taxon>
        <taxon>Ascomycota</taxon>
        <taxon>Pezizomycotina</taxon>
        <taxon>Dothideomycetes</taxon>
        <taxon>Pleosporomycetidae</taxon>
        <taxon>Pleosporales</taxon>
        <taxon>Pleosporales incertae sedis</taxon>
        <taxon>Lojkania</taxon>
    </lineage>
</organism>
<proteinExistence type="predicted"/>
<comment type="caution">
    <text evidence="2">The sequence shown here is derived from an EMBL/GenBank/DDBJ whole genome shotgun (WGS) entry which is preliminary data.</text>
</comment>
<feature type="compositionally biased region" description="Low complexity" evidence="1">
    <location>
        <begin position="319"/>
        <end position="341"/>
    </location>
</feature>
<dbReference type="OrthoDB" id="5415512at2759"/>
<feature type="compositionally biased region" description="Pro residues" evidence="1">
    <location>
        <begin position="38"/>
        <end position="47"/>
    </location>
</feature>
<dbReference type="Proteomes" id="UP000800093">
    <property type="component" value="Unassembled WGS sequence"/>
</dbReference>
<gene>
    <name evidence="2" type="ORF">CC78DRAFT_563829</name>
</gene>
<dbReference type="EMBL" id="ML986579">
    <property type="protein sequence ID" value="KAF2270443.1"/>
    <property type="molecule type" value="Genomic_DNA"/>
</dbReference>
<keyword evidence="3" id="KW-1185">Reference proteome</keyword>
<accession>A0A9P4TRC1</accession>
<feature type="compositionally biased region" description="Basic and acidic residues" evidence="1">
    <location>
        <begin position="626"/>
        <end position="641"/>
    </location>
</feature>
<feature type="compositionally biased region" description="Basic and acidic residues" evidence="1">
    <location>
        <begin position="387"/>
        <end position="397"/>
    </location>
</feature>
<feature type="region of interest" description="Disordered" evidence="1">
    <location>
        <begin position="109"/>
        <end position="154"/>
    </location>
</feature>